<feature type="compositionally biased region" description="Low complexity" evidence="1">
    <location>
        <begin position="51"/>
        <end position="65"/>
    </location>
</feature>
<dbReference type="VEuPathDB" id="FungiDB:AMAG_06947"/>
<dbReference type="EMBL" id="GG745337">
    <property type="protein sequence ID" value="KNE61197.1"/>
    <property type="molecule type" value="Genomic_DNA"/>
</dbReference>
<sequence length="254" mass="27668">MSKRRVIFKLGINYTWRQQFDDELRAGLRNGSQRKRRHSEIRDSSKWHRASIGSGSESDSSGSARSQDDNLDDDSNHNEPSSVNPSDGGDHGESAAQAQCITRAVATCIHNAWAIAAHDGKLDEAISCLRYGYEAVERLHLPDHASRLSGHLARLYLRTGAWDLAQAMVGDQLSWAATPALDFVANAYQVLVDTVVDAAQRGISVALDSSTWPLPPSEPSGAQTSTSFPEFNDALFLADSYSRSFPLPADASPL</sequence>
<dbReference type="Proteomes" id="UP000054350">
    <property type="component" value="Unassembled WGS sequence"/>
</dbReference>
<reference evidence="3" key="2">
    <citation type="submission" date="2009-11" db="EMBL/GenBank/DDBJ databases">
        <title>The Genome Sequence of Allomyces macrogynus strain ATCC 38327.</title>
        <authorList>
            <consortium name="The Broad Institute Genome Sequencing Platform"/>
            <person name="Russ C."/>
            <person name="Cuomo C."/>
            <person name="Shea T."/>
            <person name="Young S.K."/>
            <person name="Zeng Q."/>
            <person name="Koehrsen M."/>
            <person name="Haas B."/>
            <person name="Borodovsky M."/>
            <person name="Guigo R."/>
            <person name="Alvarado L."/>
            <person name="Berlin A."/>
            <person name="Borenstein D."/>
            <person name="Chen Z."/>
            <person name="Engels R."/>
            <person name="Freedman E."/>
            <person name="Gellesch M."/>
            <person name="Goldberg J."/>
            <person name="Griggs A."/>
            <person name="Gujja S."/>
            <person name="Heiman D."/>
            <person name="Hepburn T."/>
            <person name="Howarth C."/>
            <person name="Jen D."/>
            <person name="Larson L."/>
            <person name="Lewis B."/>
            <person name="Mehta T."/>
            <person name="Park D."/>
            <person name="Pearson M."/>
            <person name="Roberts A."/>
            <person name="Saif S."/>
            <person name="Shenoy N."/>
            <person name="Sisk P."/>
            <person name="Stolte C."/>
            <person name="Sykes S."/>
            <person name="Walk T."/>
            <person name="White J."/>
            <person name="Yandava C."/>
            <person name="Burger G."/>
            <person name="Gray M.W."/>
            <person name="Holland P.W.H."/>
            <person name="King N."/>
            <person name="Lang F.B.F."/>
            <person name="Roger A.J."/>
            <person name="Ruiz-Trillo I."/>
            <person name="Lander E."/>
            <person name="Nusbaum C."/>
        </authorList>
    </citation>
    <scope>NUCLEOTIDE SEQUENCE [LARGE SCALE GENOMIC DNA]</scope>
    <source>
        <strain evidence="3">ATCC 38327</strain>
    </source>
</reference>
<reference evidence="2 3" key="1">
    <citation type="submission" date="2009-11" db="EMBL/GenBank/DDBJ databases">
        <title>Annotation of Allomyces macrogynus ATCC 38327.</title>
        <authorList>
            <consortium name="The Broad Institute Genome Sequencing Platform"/>
            <person name="Russ C."/>
            <person name="Cuomo C."/>
            <person name="Burger G."/>
            <person name="Gray M.W."/>
            <person name="Holland P.W.H."/>
            <person name="King N."/>
            <person name="Lang F.B.F."/>
            <person name="Roger A.J."/>
            <person name="Ruiz-Trillo I."/>
            <person name="Young S.K."/>
            <person name="Zeng Q."/>
            <person name="Gargeya S."/>
            <person name="Fitzgerald M."/>
            <person name="Haas B."/>
            <person name="Abouelleil A."/>
            <person name="Alvarado L."/>
            <person name="Arachchi H.M."/>
            <person name="Berlin A."/>
            <person name="Chapman S.B."/>
            <person name="Gearin G."/>
            <person name="Goldberg J."/>
            <person name="Griggs A."/>
            <person name="Gujja S."/>
            <person name="Hansen M."/>
            <person name="Heiman D."/>
            <person name="Howarth C."/>
            <person name="Larimer J."/>
            <person name="Lui A."/>
            <person name="MacDonald P.J.P."/>
            <person name="McCowen C."/>
            <person name="Montmayeur A."/>
            <person name="Murphy C."/>
            <person name="Neiman D."/>
            <person name="Pearson M."/>
            <person name="Priest M."/>
            <person name="Roberts A."/>
            <person name="Saif S."/>
            <person name="Shea T."/>
            <person name="Sisk P."/>
            <person name="Stolte C."/>
            <person name="Sykes S."/>
            <person name="Wortman J."/>
            <person name="Nusbaum C."/>
            <person name="Birren B."/>
        </authorList>
    </citation>
    <scope>NUCLEOTIDE SEQUENCE [LARGE SCALE GENOMIC DNA]</scope>
    <source>
        <strain evidence="2 3">ATCC 38327</strain>
    </source>
</reference>
<accession>A0A0L0SFH1</accession>
<feature type="region of interest" description="Disordered" evidence="1">
    <location>
        <begin position="27"/>
        <end position="95"/>
    </location>
</feature>
<keyword evidence="3" id="KW-1185">Reference proteome</keyword>
<gene>
    <name evidence="2" type="ORF">AMAG_06947</name>
</gene>
<dbReference type="AlphaFoldDB" id="A0A0L0SFH1"/>
<feature type="non-terminal residue" evidence="2">
    <location>
        <position position="254"/>
    </location>
</feature>
<proteinExistence type="predicted"/>
<organism evidence="2 3">
    <name type="scientific">Allomyces macrogynus (strain ATCC 38327)</name>
    <name type="common">Allomyces javanicus var. macrogynus</name>
    <dbReference type="NCBI Taxonomy" id="578462"/>
    <lineage>
        <taxon>Eukaryota</taxon>
        <taxon>Fungi</taxon>
        <taxon>Fungi incertae sedis</taxon>
        <taxon>Blastocladiomycota</taxon>
        <taxon>Blastocladiomycetes</taxon>
        <taxon>Blastocladiales</taxon>
        <taxon>Blastocladiaceae</taxon>
        <taxon>Allomyces</taxon>
    </lineage>
</organism>
<protein>
    <submittedName>
        <fullName evidence="2">Uncharacterized protein</fullName>
    </submittedName>
</protein>
<evidence type="ECO:0000256" key="1">
    <source>
        <dbReference type="SAM" id="MobiDB-lite"/>
    </source>
</evidence>
<evidence type="ECO:0000313" key="3">
    <source>
        <dbReference type="Proteomes" id="UP000054350"/>
    </source>
</evidence>
<evidence type="ECO:0000313" key="2">
    <source>
        <dbReference type="EMBL" id="KNE61197.1"/>
    </source>
</evidence>
<name>A0A0L0SFH1_ALLM3</name>